<organism evidence="2 3">
    <name type="scientific">Ruegeria atlantica</name>
    <dbReference type="NCBI Taxonomy" id="81569"/>
    <lineage>
        <taxon>Bacteria</taxon>
        <taxon>Pseudomonadati</taxon>
        <taxon>Pseudomonadota</taxon>
        <taxon>Alphaproteobacteria</taxon>
        <taxon>Rhodobacterales</taxon>
        <taxon>Roseobacteraceae</taxon>
        <taxon>Ruegeria</taxon>
    </lineage>
</organism>
<evidence type="ECO:0000259" key="1">
    <source>
        <dbReference type="Pfam" id="PF00535"/>
    </source>
</evidence>
<keyword evidence="2" id="KW-0328">Glycosyltransferase</keyword>
<dbReference type="InterPro" id="IPR029044">
    <property type="entry name" value="Nucleotide-diphossugar_trans"/>
</dbReference>
<dbReference type="AlphaFoldDB" id="A0A0P1EIA2"/>
<proteinExistence type="predicted"/>
<reference evidence="2 3" key="1">
    <citation type="submission" date="2015-09" db="EMBL/GenBank/DDBJ databases">
        <authorList>
            <consortium name="Swine Surveillance"/>
        </authorList>
    </citation>
    <scope>NUCLEOTIDE SEQUENCE [LARGE SCALE GENOMIC DNA]</scope>
    <source>
        <strain evidence="2 3">CECT 4292</strain>
    </source>
</reference>
<dbReference type="SUPFAM" id="SSF53448">
    <property type="entry name" value="Nucleotide-diphospho-sugar transferases"/>
    <property type="match status" value="1"/>
</dbReference>
<dbReference type="Gene3D" id="3.90.550.10">
    <property type="entry name" value="Spore Coat Polysaccharide Biosynthesis Protein SpsA, Chain A"/>
    <property type="match status" value="1"/>
</dbReference>
<name>A0A0P1EIA2_9RHOB</name>
<dbReference type="GeneID" id="55495168"/>
<dbReference type="PANTHER" id="PTHR43685">
    <property type="entry name" value="GLYCOSYLTRANSFERASE"/>
    <property type="match status" value="1"/>
</dbReference>
<accession>A0A0P1EIA2</accession>
<protein>
    <submittedName>
        <fullName evidence="2">Putative glycosyltransferase EpsH</fullName>
        <ecNumber evidence="2">2.4.-.-</ecNumber>
    </submittedName>
</protein>
<dbReference type="Pfam" id="PF00535">
    <property type="entry name" value="Glycos_transf_2"/>
    <property type="match status" value="1"/>
</dbReference>
<dbReference type="InterPro" id="IPR001173">
    <property type="entry name" value="Glyco_trans_2-like"/>
</dbReference>
<dbReference type="RefSeq" id="WP_058279190.1">
    <property type="nucleotide sequence ID" value="NZ_CYPU01000071.1"/>
</dbReference>
<dbReference type="EC" id="2.4.-.-" evidence="2"/>
<gene>
    <name evidence="2" type="primary">epsH</name>
    <name evidence="2" type="ORF">RUA4292_04035</name>
</gene>
<dbReference type="PANTHER" id="PTHR43685:SF11">
    <property type="entry name" value="GLYCOSYLTRANSFERASE TAGX-RELATED"/>
    <property type="match status" value="1"/>
</dbReference>
<dbReference type="InterPro" id="IPR050834">
    <property type="entry name" value="Glycosyltransf_2"/>
</dbReference>
<dbReference type="GO" id="GO:0016757">
    <property type="term" value="F:glycosyltransferase activity"/>
    <property type="evidence" value="ECO:0007669"/>
    <property type="project" value="UniProtKB-KW"/>
</dbReference>
<sequence length="306" mass="34310">MPKISVVVVSYNHQHYILDCLRSIAAQNYPSLEVIFVDDGSTDNSTEIARSFSEIDLQVFSKQNGGPSDAINYGLERASGDICVLTSADDILLPGSLEERAHLLDHSEADIVCGLAQWIGADGEKLKPSDHPDLFPPFQMSSVDLFRKLYLKGNFICAPSIAMHSTTFKEIGEFDRDFFQLQDYDYWMRATCLGKTFHCIDSPVVGYRWHDKNLSTSNTDRAEIETTQVLEQVIGAASSDFLSEVLFGSDHAYFALELTQNELGALLMMKHTNQKVSIKGKDRIAEYLSSSARYDAFKQSILMYKN</sequence>
<feature type="domain" description="Glycosyltransferase 2-like" evidence="1">
    <location>
        <begin position="5"/>
        <end position="158"/>
    </location>
</feature>
<dbReference type="Proteomes" id="UP000050783">
    <property type="component" value="Unassembled WGS sequence"/>
</dbReference>
<evidence type="ECO:0000313" key="2">
    <source>
        <dbReference type="EMBL" id="CUH49835.1"/>
    </source>
</evidence>
<dbReference type="OrthoDB" id="5291101at2"/>
<evidence type="ECO:0000313" key="3">
    <source>
        <dbReference type="Proteomes" id="UP000050783"/>
    </source>
</evidence>
<keyword evidence="2" id="KW-0808">Transferase</keyword>
<dbReference type="EMBL" id="CYPU01000071">
    <property type="protein sequence ID" value="CUH49835.1"/>
    <property type="molecule type" value="Genomic_DNA"/>
</dbReference>